<evidence type="ECO:0000313" key="1">
    <source>
        <dbReference type="EMBL" id="AUR87159.1"/>
    </source>
</evidence>
<dbReference type="Proteomes" id="UP000259765">
    <property type="component" value="Segment"/>
</dbReference>
<dbReference type="EMBL" id="MG592470">
    <property type="protein sequence ID" value="AUR87159.1"/>
    <property type="molecule type" value="Genomic_DNA"/>
</dbReference>
<accession>A0A2I7R0J8</accession>
<gene>
    <name evidence="1" type="ORF">NVP1097O_13</name>
</gene>
<sequence>MFNETQGYVKDLPVVMQPFYQDELRREPTGEQIEETYIGFDADGNKVELVRMVDEYVDVNYVVEKPRYDLKSWDYVEKAQNYEAKINGIYKACEAEQWAYHDEYVEWYFRPEPKRAQDENGQFIGDDPETPENEAWENGFTPEMYDAQPEPIDTSTKPEPVIEELHQELAIQTRYDAIYDVLLISKGLIDIGIGKDGVKGITNLTDTLDAIALGMDSSEGVMWIMADNVATLLQLEDIEEAVVKFNARKQAVFTAYAEWRSGDMQSPFTVGGTDT</sequence>
<name>A0A2I7R0J8_9CAUD</name>
<protein>
    <submittedName>
        <fullName evidence="1">Uncharacterized protein</fullName>
    </submittedName>
</protein>
<keyword evidence="2" id="KW-1185">Reference proteome</keyword>
<reference evidence="1 2" key="1">
    <citation type="submission" date="2017-11" db="EMBL/GenBank/DDBJ databases">
        <title>A major lineage of nontailed dsDNA viruses as unrecognized killers of marine bacteria.</title>
        <authorList>
            <person name="Kauffman K.M."/>
            <person name="Hussain F.A."/>
            <person name="Yang J."/>
            <person name="Arevalo P."/>
            <person name="Brown J.M."/>
            <person name="Chang W.K."/>
            <person name="VanInsberghe D."/>
            <person name="Elsherbini J."/>
            <person name="Cutler M.B."/>
            <person name="Kelly L."/>
            <person name="Polz M.F."/>
        </authorList>
    </citation>
    <scope>NUCLEOTIDE SEQUENCE [LARGE SCALE GENOMIC DNA]</scope>
</reference>
<organism evidence="1 2">
    <name type="scientific">Vibrio phage 1.097.O._10N.286.49.B3</name>
    <dbReference type="NCBI Taxonomy" id="1881383"/>
    <lineage>
        <taxon>Viruses</taxon>
        <taxon>Duplodnaviria</taxon>
        <taxon>Heunggongvirae</taxon>
        <taxon>Uroviricota</taxon>
        <taxon>Caudoviricetes</taxon>
        <taxon>Schitoviridae</taxon>
        <taxon>Pontosvirinae</taxon>
        <taxon>Dorisvirus</taxon>
        <taxon>Dorisvirus 49B3</taxon>
    </lineage>
</organism>
<evidence type="ECO:0000313" key="2">
    <source>
        <dbReference type="Proteomes" id="UP000259765"/>
    </source>
</evidence>
<proteinExistence type="predicted"/>